<dbReference type="Gene3D" id="3.30.870.10">
    <property type="entry name" value="Endonuclease Chain A"/>
    <property type="match status" value="2"/>
</dbReference>
<dbReference type="SUPFAM" id="SSF56024">
    <property type="entry name" value="Phospholipase D/nuclease"/>
    <property type="match status" value="2"/>
</dbReference>
<gene>
    <name evidence="3" type="ORF">XA68_11141</name>
</gene>
<dbReference type="AlphaFoldDB" id="A0A2A9PHH2"/>
<dbReference type="OrthoDB" id="2958217at2759"/>
<dbReference type="STRING" id="268505.A0A2A9PHH2"/>
<accession>A0A2A9PHH2</accession>
<protein>
    <recommendedName>
        <fullName evidence="2">PLD phosphodiesterase domain-containing protein</fullName>
    </recommendedName>
</protein>
<dbReference type="CDD" id="cd00138">
    <property type="entry name" value="PLDc_SF"/>
    <property type="match status" value="1"/>
</dbReference>
<sequence length="480" mass="53497">MSSAFPASFVTAWRERLASQAAQQADDFPNYHVADWDALITTSAPKSLHAGIGYSVYTSAILPAILEAKKAIYFVTCYWAPSPTLDAFRDALTQLAASRSHLDQEVPPLRITIGFSSMSLFQKLFHTCSRHGHVYPPSQWPKLGLPDEATLQAGAIKMTVKSLFFTPFSVMHPKYVVIDGVRAFLPSCNVSWERWFEGCMEVEGDVVLRLLAFHQSVWHPQLDQDAGHHQIAASYEREEGSVPKSTAEAEAEGVSPTRSIPLDLPSPVPTILLPSPHHRNPRFSFFPFLSRSNPPMTPLNAALLTLMANAKREITISSPNFTSWPMLDALLEALARGIDVRIRTSKGMMLVEQLVTAGTTTSTCLGRFVNKYQGLHSPSQSFDLEAQPVSPGQLEILYYKPLASRRESDDEPVFSHFKMTMVDGEYLLLGSGNMDRASWWTSQELGILFYVPSFKGHAIWDSVLNARAEVMYRSPDSWSR</sequence>
<keyword evidence="4" id="KW-1185">Reference proteome</keyword>
<proteinExistence type="predicted"/>
<dbReference type="Pfam" id="PF13091">
    <property type="entry name" value="PLDc_2"/>
    <property type="match status" value="1"/>
</dbReference>
<evidence type="ECO:0000313" key="3">
    <source>
        <dbReference type="EMBL" id="PFH60330.1"/>
    </source>
</evidence>
<comment type="caution">
    <text evidence="3">The sequence shown here is derived from an EMBL/GenBank/DDBJ whole genome shotgun (WGS) entry which is preliminary data.</text>
</comment>
<evidence type="ECO:0000313" key="4">
    <source>
        <dbReference type="Proteomes" id="UP000037136"/>
    </source>
</evidence>
<dbReference type="InterPro" id="IPR025202">
    <property type="entry name" value="PLD-like_dom"/>
</dbReference>
<dbReference type="GO" id="GO:0030572">
    <property type="term" value="F:phosphatidyltransferase activity"/>
    <property type="evidence" value="ECO:0007669"/>
    <property type="project" value="UniProtKB-ARBA"/>
</dbReference>
<reference evidence="3 4" key="2">
    <citation type="journal article" date="2017" name="Sci. Rep.">
        <title>Ant-infecting Ophiocordyceps genomes reveal a high diversity of potential behavioral manipulation genes and a possible major role for enterotoxins.</title>
        <authorList>
            <person name="de Bekker C."/>
            <person name="Ohm R.A."/>
            <person name="Evans H.C."/>
            <person name="Brachmann A."/>
            <person name="Hughes D.P."/>
        </authorList>
    </citation>
    <scope>NUCLEOTIDE SEQUENCE [LARGE SCALE GENOMIC DNA]</scope>
    <source>
        <strain evidence="3 4">SC16a</strain>
    </source>
</reference>
<dbReference type="PROSITE" id="PS50035">
    <property type="entry name" value="PLD"/>
    <property type="match status" value="2"/>
</dbReference>
<dbReference type="InterPro" id="IPR001736">
    <property type="entry name" value="PLipase_D/transphosphatidylase"/>
</dbReference>
<feature type="domain" description="PLD phosphodiesterase" evidence="2">
    <location>
        <begin position="411"/>
        <end position="438"/>
    </location>
</feature>
<feature type="domain" description="PLD phosphodiesterase" evidence="2">
    <location>
        <begin position="167"/>
        <end position="194"/>
    </location>
</feature>
<feature type="region of interest" description="Disordered" evidence="1">
    <location>
        <begin position="236"/>
        <end position="259"/>
    </location>
</feature>
<organism evidence="3 4">
    <name type="scientific">Ophiocordyceps unilateralis</name>
    <name type="common">Zombie-ant fungus</name>
    <name type="synonym">Torrubia unilateralis</name>
    <dbReference type="NCBI Taxonomy" id="268505"/>
    <lineage>
        <taxon>Eukaryota</taxon>
        <taxon>Fungi</taxon>
        <taxon>Dikarya</taxon>
        <taxon>Ascomycota</taxon>
        <taxon>Pezizomycotina</taxon>
        <taxon>Sordariomycetes</taxon>
        <taxon>Hypocreomycetidae</taxon>
        <taxon>Hypocreales</taxon>
        <taxon>Ophiocordycipitaceae</taxon>
        <taxon>Ophiocordyceps</taxon>
    </lineage>
</organism>
<name>A0A2A9PHH2_OPHUN</name>
<dbReference type="Proteomes" id="UP000037136">
    <property type="component" value="Unassembled WGS sequence"/>
</dbReference>
<dbReference type="PANTHER" id="PTHR21248:SF11">
    <property type="entry name" value="PLD PHOSPHODIESTERASE DOMAIN-CONTAINING PROTEIN"/>
    <property type="match status" value="1"/>
</dbReference>
<evidence type="ECO:0000259" key="2">
    <source>
        <dbReference type="PROSITE" id="PS50035"/>
    </source>
</evidence>
<reference evidence="3 4" key="1">
    <citation type="journal article" date="2015" name="BMC Genomics">
        <title>Gene expression during zombie ant biting behavior reflects the complexity underlying fungal parasitic behavioral manipulation.</title>
        <authorList>
            <person name="de Bekker C."/>
            <person name="Ohm R.A."/>
            <person name="Loreto R.G."/>
            <person name="Sebastian A."/>
            <person name="Albert I."/>
            <person name="Merrow M."/>
            <person name="Brachmann A."/>
            <person name="Hughes D.P."/>
        </authorList>
    </citation>
    <scope>NUCLEOTIDE SEQUENCE [LARGE SCALE GENOMIC DNA]</scope>
    <source>
        <strain evidence="3 4">SC16a</strain>
    </source>
</reference>
<dbReference type="PANTHER" id="PTHR21248">
    <property type="entry name" value="CARDIOLIPIN SYNTHASE"/>
    <property type="match status" value="1"/>
</dbReference>
<dbReference type="SMART" id="SM00155">
    <property type="entry name" value="PLDc"/>
    <property type="match status" value="2"/>
</dbReference>
<evidence type="ECO:0000256" key="1">
    <source>
        <dbReference type="SAM" id="MobiDB-lite"/>
    </source>
</evidence>
<dbReference type="EMBL" id="LAZP02000136">
    <property type="protein sequence ID" value="PFH60330.1"/>
    <property type="molecule type" value="Genomic_DNA"/>
</dbReference>
<dbReference type="GO" id="GO:0032049">
    <property type="term" value="P:cardiolipin biosynthetic process"/>
    <property type="evidence" value="ECO:0007669"/>
    <property type="project" value="UniProtKB-ARBA"/>
</dbReference>